<dbReference type="OrthoDB" id="17560at2759"/>
<evidence type="ECO:0000313" key="3">
    <source>
        <dbReference type="EMBL" id="KAF2664928.1"/>
    </source>
</evidence>
<reference evidence="3" key="1">
    <citation type="journal article" date="2020" name="Stud. Mycol.">
        <title>101 Dothideomycetes genomes: a test case for predicting lifestyles and emergence of pathogens.</title>
        <authorList>
            <person name="Haridas S."/>
            <person name="Albert R."/>
            <person name="Binder M."/>
            <person name="Bloem J."/>
            <person name="Labutti K."/>
            <person name="Salamov A."/>
            <person name="Andreopoulos B."/>
            <person name="Baker S."/>
            <person name="Barry K."/>
            <person name="Bills G."/>
            <person name="Bluhm B."/>
            <person name="Cannon C."/>
            <person name="Castanera R."/>
            <person name="Culley D."/>
            <person name="Daum C."/>
            <person name="Ezra D."/>
            <person name="Gonzalez J."/>
            <person name="Henrissat B."/>
            <person name="Kuo A."/>
            <person name="Liang C."/>
            <person name="Lipzen A."/>
            <person name="Lutzoni F."/>
            <person name="Magnuson J."/>
            <person name="Mondo S."/>
            <person name="Nolan M."/>
            <person name="Ohm R."/>
            <person name="Pangilinan J."/>
            <person name="Park H.-J."/>
            <person name="Ramirez L."/>
            <person name="Alfaro M."/>
            <person name="Sun H."/>
            <person name="Tritt A."/>
            <person name="Yoshinaga Y."/>
            <person name="Zwiers L.-H."/>
            <person name="Turgeon B."/>
            <person name="Goodwin S."/>
            <person name="Spatafora J."/>
            <person name="Crous P."/>
            <person name="Grigoriev I."/>
        </authorList>
    </citation>
    <scope>NUCLEOTIDE SEQUENCE</scope>
    <source>
        <strain evidence="3">CBS 115976</strain>
    </source>
</reference>
<feature type="chain" id="PRO_5025348548" evidence="1">
    <location>
        <begin position="18"/>
        <end position="268"/>
    </location>
</feature>
<keyword evidence="3" id="KW-0378">Hydrolase</keyword>
<proteinExistence type="predicted"/>
<gene>
    <name evidence="3" type="ORF">BT63DRAFT_428880</name>
</gene>
<keyword evidence="1" id="KW-0732">Signal</keyword>
<dbReference type="Proteomes" id="UP000799302">
    <property type="component" value="Unassembled WGS sequence"/>
</dbReference>
<dbReference type="Pfam" id="PF01738">
    <property type="entry name" value="DLH"/>
    <property type="match status" value="1"/>
</dbReference>
<keyword evidence="4" id="KW-1185">Reference proteome</keyword>
<dbReference type="GO" id="GO:0016787">
    <property type="term" value="F:hydrolase activity"/>
    <property type="evidence" value="ECO:0007669"/>
    <property type="project" value="UniProtKB-KW"/>
</dbReference>
<dbReference type="Gene3D" id="3.40.50.1820">
    <property type="entry name" value="alpha/beta hydrolase"/>
    <property type="match status" value="1"/>
</dbReference>
<evidence type="ECO:0000259" key="2">
    <source>
        <dbReference type="Pfam" id="PF01738"/>
    </source>
</evidence>
<sequence length="268" mass="29467">MRFWSFIALGAVAYASPQSKPAPSCGCSVANVHVEHEGKPVGQMNEVNGIQTYISYPADKKTDYGILYLPDAFGFPLVQNRLLADSFAKAGYVVVGPDFFEGEPAPHDLANPNFDYTAWLARHPADKVDKIIENTIKYMKTTLGVKKIGAVGYCFGGRFVARFLAKDKGLDAGFTAHPSLVTNEELQAVSGPFSIGAAENDIIFTTPKRHEAEGILSKSNIPFQISLYGSTAHGFGVRGNMTNKREKYAKEEAYLQAVRWFDTWLKDI</sequence>
<protein>
    <submittedName>
        <fullName evidence="3">Dienelactone hydrolase family protein</fullName>
    </submittedName>
</protein>
<dbReference type="InterPro" id="IPR002925">
    <property type="entry name" value="Dienelactn_hydro"/>
</dbReference>
<dbReference type="PANTHER" id="PTHR17630:SF44">
    <property type="entry name" value="PROTEIN AIM2"/>
    <property type="match status" value="1"/>
</dbReference>
<feature type="signal peptide" evidence="1">
    <location>
        <begin position="1"/>
        <end position="17"/>
    </location>
</feature>
<organism evidence="3 4">
    <name type="scientific">Microthyrium microscopicum</name>
    <dbReference type="NCBI Taxonomy" id="703497"/>
    <lineage>
        <taxon>Eukaryota</taxon>
        <taxon>Fungi</taxon>
        <taxon>Dikarya</taxon>
        <taxon>Ascomycota</taxon>
        <taxon>Pezizomycotina</taxon>
        <taxon>Dothideomycetes</taxon>
        <taxon>Dothideomycetes incertae sedis</taxon>
        <taxon>Microthyriales</taxon>
        <taxon>Microthyriaceae</taxon>
        <taxon>Microthyrium</taxon>
    </lineage>
</organism>
<name>A0A6A6U1D4_9PEZI</name>
<dbReference type="PANTHER" id="PTHR17630">
    <property type="entry name" value="DIENELACTONE HYDROLASE"/>
    <property type="match status" value="1"/>
</dbReference>
<dbReference type="AlphaFoldDB" id="A0A6A6U1D4"/>
<dbReference type="SUPFAM" id="SSF53474">
    <property type="entry name" value="alpha/beta-Hydrolases"/>
    <property type="match status" value="1"/>
</dbReference>
<dbReference type="InterPro" id="IPR029058">
    <property type="entry name" value="AB_hydrolase_fold"/>
</dbReference>
<accession>A0A6A6U1D4</accession>
<evidence type="ECO:0000313" key="4">
    <source>
        <dbReference type="Proteomes" id="UP000799302"/>
    </source>
</evidence>
<evidence type="ECO:0000256" key="1">
    <source>
        <dbReference type="SAM" id="SignalP"/>
    </source>
</evidence>
<feature type="domain" description="Dienelactone hydrolase" evidence="2">
    <location>
        <begin position="50"/>
        <end position="263"/>
    </location>
</feature>
<dbReference type="EMBL" id="MU004241">
    <property type="protein sequence ID" value="KAF2664928.1"/>
    <property type="molecule type" value="Genomic_DNA"/>
</dbReference>